<dbReference type="EMBL" id="CP047265">
    <property type="protein sequence ID" value="QHF05865.1"/>
    <property type="molecule type" value="Genomic_DNA"/>
</dbReference>
<accession>A0ABX6HJP7</accession>
<reference evidence="1 2" key="1">
    <citation type="journal article" date="2014" name="Genome Announc.">
        <title>Draft Genome Sequences of a Phylogenetically Diverse Suite of Pseudomonas syringae Strains from Multiple Source Populations.</title>
        <authorList>
            <person name="Baltrus D.A."/>
            <person name="Yourstone S."/>
            <person name="Lind A."/>
            <person name="Guilbaud C."/>
            <person name="Sands D.C."/>
            <person name="Jones C.D."/>
            <person name="Morris C.E."/>
            <person name="Dangl J.L."/>
        </authorList>
    </citation>
    <scope>NUCLEOTIDE SEQUENCE [LARGE SCALE GENOMIC DNA]</scope>
    <source>
        <strain evidence="1 2">CC1524</strain>
    </source>
</reference>
<sequence>MGIGNSWRRCAKKEAMTADATTAKEKPFYEYEKEPWLSEPVDPLITNREEYVAYTKVFSAMEQDLMRITYDAYRKELIDTHPDIANKKFGFTLDESASLKIIDYDNSLTETDRAVLTESINNFQELKSMVQANANMLMVLVLVDHDHETFGNRYNLNIENFHSIIDYDKILNTGINLMQSEWVRQVQSNAEKISHSYISVSA</sequence>
<keyword evidence="2" id="KW-1185">Reference proteome</keyword>
<proteinExistence type="predicted"/>
<organism evidence="1 2">
    <name type="scientific">Pseudomonas asturiensis</name>
    <dbReference type="NCBI Taxonomy" id="1190415"/>
    <lineage>
        <taxon>Bacteria</taxon>
        <taxon>Pseudomonadati</taxon>
        <taxon>Pseudomonadota</taxon>
        <taxon>Gammaproteobacteria</taxon>
        <taxon>Pseudomonadales</taxon>
        <taxon>Pseudomonadaceae</taxon>
        <taxon>Pseudomonas</taxon>
    </lineage>
</organism>
<protein>
    <submittedName>
        <fullName evidence="1">Uncharacterized protein</fullName>
    </submittedName>
</protein>
<evidence type="ECO:0000313" key="2">
    <source>
        <dbReference type="Proteomes" id="UP000464644"/>
    </source>
</evidence>
<evidence type="ECO:0000313" key="1">
    <source>
        <dbReference type="EMBL" id="QHF05865.1"/>
    </source>
</evidence>
<dbReference type="Proteomes" id="UP000464644">
    <property type="component" value="Chromosome"/>
</dbReference>
<name>A0ABX6HJP7_9PSED</name>
<gene>
    <name evidence="1" type="ORF">N015_20650</name>
</gene>